<evidence type="ECO:0000313" key="2">
    <source>
        <dbReference type="EMBL" id="GEM45304.1"/>
    </source>
</evidence>
<name>A0A511MXJ5_DEIC1</name>
<sequence>MNVDLTPWIATVRELGSFALIIYFFVNGMTQVNNRLKGIETVQAETQKTQVQMVSILDRQTDALERMGRVATNGAV</sequence>
<keyword evidence="1" id="KW-1133">Transmembrane helix</keyword>
<dbReference type="RefSeq" id="WP_146882771.1">
    <property type="nucleotide sequence ID" value="NZ_BJXB01000003.1"/>
</dbReference>
<keyword evidence="1" id="KW-0472">Membrane</keyword>
<evidence type="ECO:0000313" key="3">
    <source>
        <dbReference type="Proteomes" id="UP000321306"/>
    </source>
</evidence>
<dbReference type="EMBL" id="BJXB01000003">
    <property type="protein sequence ID" value="GEM45304.1"/>
    <property type="molecule type" value="Genomic_DNA"/>
</dbReference>
<keyword evidence="1" id="KW-0812">Transmembrane</keyword>
<organism evidence="2 3">
    <name type="scientific">Deinococcus cellulosilyticus (strain DSM 18568 / NBRC 106333 / KACC 11606 / 5516J-15)</name>
    <dbReference type="NCBI Taxonomy" id="1223518"/>
    <lineage>
        <taxon>Bacteria</taxon>
        <taxon>Thermotogati</taxon>
        <taxon>Deinococcota</taxon>
        <taxon>Deinococci</taxon>
        <taxon>Deinococcales</taxon>
        <taxon>Deinococcaceae</taxon>
        <taxon>Deinococcus</taxon>
    </lineage>
</organism>
<proteinExistence type="predicted"/>
<gene>
    <name evidence="2" type="ORF">DC3_09390</name>
</gene>
<evidence type="ECO:0000256" key="1">
    <source>
        <dbReference type="SAM" id="Phobius"/>
    </source>
</evidence>
<dbReference type="Proteomes" id="UP000321306">
    <property type="component" value="Unassembled WGS sequence"/>
</dbReference>
<comment type="caution">
    <text evidence="2">The sequence shown here is derived from an EMBL/GenBank/DDBJ whole genome shotgun (WGS) entry which is preliminary data.</text>
</comment>
<accession>A0A511MXJ5</accession>
<keyword evidence="3" id="KW-1185">Reference proteome</keyword>
<protein>
    <submittedName>
        <fullName evidence="2">Uncharacterized protein</fullName>
    </submittedName>
</protein>
<dbReference type="AlphaFoldDB" id="A0A511MXJ5"/>
<feature type="transmembrane region" description="Helical" evidence="1">
    <location>
        <begin position="6"/>
        <end position="26"/>
    </location>
</feature>
<reference evidence="2 3" key="1">
    <citation type="submission" date="2019-07" db="EMBL/GenBank/DDBJ databases">
        <title>Whole genome shotgun sequence of Deinococcus cellulosilyticus NBRC 106333.</title>
        <authorList>
            <person name="Hosoyama A."/>
            <person name="Uohara A."/>
            <person name="Ohji S."/>
            <person name="Ichikawa N."/>
        </authorList>
    </citation>
    <scope>NUCLEOTIDE SEQUENCE [LARGE SCALE GENOMIC DNA]</scope>
    <source>
        <strain evidence="2 3">NBRC 106333</strain>
    </source>
</reference>